<dbReference type="AlphaFoldDB" id="A0A0F9R0V2"/>
<gene>
    <name evidence="1" type="ORF">LCGC14_0950690</name>
</gene>
<accession>A0A0F9R0V2</accession>
<dbReference type="SUPFAM" id="SSF53254">
    <property type="entry name" value="Phosphoglycerate mutase-like"/>
    <property type="match status" value="1"/>
</dbReference>
<dbReference type="InterPro" id="IPR029033">
    <property type="entry name" value="His_PPase_superfam"/>
</dbReference>
<comment type="caution">
    <text evidence="1">The sequence shown here is derived from an EMBL/GenBank/DDBJ whole genome shotgun (WGS) entry which is preliminary data.</text>
</comment>
<dbReference type="EMBL" id="LAZR01003380">
    <property type="protein sequence ID" value="KKN18946.1"/>
    <property type="molecule type" value="Genomic_DNA"/>
</dbReference>
<evidence type="ECO:0000313" key="1">
    <source>
        <dbReference type="EMBL" id="KKN18946.1"/>
    </source>
</evidence>
<proteinExistence type="predicted"/>
<organism evidence="1">
    <name type="scientific">marine sediment metagenome</name>
    <dbReference type="NCBI Taxonomy" id="412755"/>
    <lineage>
        <taxon>unclassified sequences</taxon>
        <taxon>metagenomes</taxon>
        <taxon>ecological metagenomes</taxon>
    </lineage>
</organism>
<protein>
    <recommendedName>
        <fullName evidence="2">Histidine phosphatase family protein</fullName>
    </recommendedName>
</protein>
<evidence type="ECO:0008006" key="2">
    <source>
        <dbReference type="Google" id="ProtNLM"/>
    </source>
</evidence>
<sequence length="238" mass="27837">MNVEKIWNQEDWVAHARNIIENLTKFPEGSKIILVLRHSHRNEPAVNENVNKLRLTPQGHAIAKKFGESLPKDRFIKISHSIIWRCEETAENIHNGFRSIGGNSELNGILTTLFDIGLKNRAFTDQIKKNHFRDVLFRWVAGFYLPEEWTPFTTYCQDAANLIWSNNINLPTNSIDIYVTHDWHTMSFRFGWFGLPPDKNWVKFLGGFAFAFEDDQILLLDHHGLRNMDIPHWWEGKV</sequence>
<reference evidence="1" key="1">
    <citation type="journal article" date="2015" name="Nature">
        <title>Complex archaea that bridge the gap between prokaryotes and eukaryotes.</title>
        <authorList>
            <person name="Spang A."/>
            <person name="Saw J.H."/>
            <person name="Jorgensen S.L."/>
            <person name="Zaremba-Niedzwiedzka K."/>
            <person name="Martijn J."/>
            <person name="Lind A.E."/>
            <person name="van Eijk R."/>
            <person name="Schleper C."/>
            <person name="Guy L."/>
            <person name="Ettema T.J."/>
        </authorList>
    </citation>
    <scope>NUCLEOTIDE SEQUENCE</scope>
</reference>
<dbReference type="Gene3D" id="3.40.50.1240">
    <property type="entry name" value="Phosphoglycerate mutase-like"/>
    <property type="match status" value="1"/>
</dbReference>
<name>A0A0F9R0V2_9ZZZZ</name>